<accession>A0A163YLK8</accession>
<dbReference type="STRING" id="943830.A4A58_09575"/>
<organism evidence="1 2">
    <name type="scientific">Tardiphaga robiniae</name>
    <dbReference type="NCBI Taxonomy" id="943830"/>
    <lineage>
        <taxon>Bacteria</taxon>
        <taxon>Pseudomonadati</taxon>
        <taxon>Pseudomonadota</taxon>
        <taxon>Alphaproteobacteria</taxon>
        <taxon>Hyphomicrobiales</taxon>
        <taxon>Nitrobacteraceae</taxon>
        <taxon>Tardiphaga</taxon>
    </lineage>
</organism>
<comment type="caution">
    <text evidence="1">The sequence shown here is derived from an EMBL/GenBank/DDBJ whole genome shotgun (WGS) entry which is preliminary data.</text>
</comment>
<dbReference type="Proteomes" id="UP000076574">
    <property type="component" value="Unassembled WGS sequence"/>
</dbReference>
<dbReference type="EMBL" id="LVYV01000023">
    <property type="protein sequence ID" value="KZD22286.1"/>
    <property type="molecule type" value="Genomic_DNA"/>
</dbReference>
<evidence type="ECO:0000313" key="1">
    <source>
        <dbReference type="EMBL" id="KZD22286.1"/>
    </source>
</evidence>
<reference evidence="1 2" key="1">
    <citation type="submission" date="2016-03" db="EMBL/GenBank/DDBJ databases">
        <title>Microsymbionts genomes from the relict species Vavilovia formosa (Stev.) Fed.</title>
        <authorList>
            <person name="Kopat V."/>
            <person name="Chirak E."/>
            <person name="Kimeklis A."/>
            <person name="Andronov E."/>
        </authorList>
    </citation>
    <scope>NUCLEOTIDE SEQUENCE [LARGE SCALE GENOMIC DNA]</scope>
    <source>
        <strain evidence="1 2">Vaf07</strain>
    </source>
</reference>
<keyword evidence="2" id="KW-1185">Reference proteome</keyword>
<gene>
    <name evidence="1" type="ORF">A4A58_09575</name>
</gene>
<name>A0A163YLK8_9BRAD</name>
<sequence length="74" mass="8276">MTGTYQTADRTLGRRIMTGEKSRALVLGTTVFWKNDKDDFGTVIAKDWSSVTVKWDSRASQTIMHNDMDSCTAA</sequence>
<dbReference type="AlphaFoldDB" id="A0A163YLK8"/>
<proteinExistence type="predicted"/>
<evidence type="ECO:0000313" key="2">
    <source>
        <dbReference type="Proteomes" id="UP000076574"/>
    </source>
</evidence>
<protein>
    <submittedName>
        <fullName evidence="1">Uncharacterized protein</fullName>
    </submittedName>
</protein>